<dbReference type="AlphaFoldDB" id="A0A5N5QAG8"/>
<protein>
    <recommendedName>
        <fullName evidence="5">Transmembrane protein</fullName>
    </recommendedName>
</protein>
<gene>
    <name evidence="3" type="ORF">CTheo_7822</name>
</gene>
<comment type="caution">
    <text evidence="3">The sequence shown here is derived from an EMBL/GenBank/DDBJ whole genome shotgun (WGS) entry which is preliminary data.</text>
</comment>
<feature type="transmembrane region" description="Helical" evidence="1">
    <location>
        <begin position="117"/>
        <end position="138"/>
    </location>
</feature>
<keyword evidence="1" id="KW-0472">Membrane</keyword>
<sequence>MQFKSTVSRLIAFALFVLSISMIVHAAPAPAPAALAVAESGESGNTLVARDDVSDQCHSALLDLQVKIKADLVLLDNCFNTPNCDCKPIVAVIVGHIKACIAIILALKGVIVLKLDLIVQVLVQIIVALASGCGKWVAKLGLTVYLQIFVAIDLCLVDLINACAALSVLLLVKLKVM</sequence>
<evidence type="ECO:0008006" key="5">
    <source>
        <dbReference type="Google" id="ProtNLM"/>
    </source>
</evidence>
<evidence type="ECO:0000256" key="2">
    <source>
        <dbReference type="SAM" id="SignalP"/>
    </source>
</evidence>
<name>A0A5N5QAG8_9AGAM</name>
<feature type="chain" id="PRO_5024307455" description="Transmembrane protein" evidence="2">
    <location>
        <begin position="27"/>
        <end position="177"/>
    </location>
</feature>
<organism evidence="3 4">
    <name type="scientific">Ceratobasidium theobromae</name>
    <dbReference type="NCBI Taxonomy" id="1582974"/>
    <lineage>
        <taxon>Eukaryota</taxon>
        <taxon>Fungi</taxon>
        <taxon>Dikarya</taxon>
        <taxon>Basidiomycota</taxon>
        <taxon>Agaricomycotina</taxon>
        <taxon>Agaricomycetes</taxon>
        <taxon>Cantharellales</taxon>
        <taxon>Ceratobasidiaceae</taxon>
        <taxon>Ceratobasidium</taxon>
    </lineage>
</organism>
<evidence type="ECO:0000313" key="4">
    <source>
        <dbReference type="Proteomes" id="UP000383932"/>
    </source>
</evidence>
<dbReference type="OrthoDB" id="3246523at2759"/>
<dbReference type="Proteomes" id="UP000383932">
    <property type="component" value="Unassembled WGS sequence"/>
</dbReference>
<reference evidence="3 4" key="1">
    <citation type="journal article" date="2019" name="Fungal Biol. Biotechnol.">
        <title>Draft genome sequence of fastidious pathogen Ceratobasidium theobromae, which causes vascular-streak dieback in Theobroma cacao.</title>
        <authorList>
            <person name="Ali S.S."/>
            <person name="Asman A."/>
            <person name="Shao J."/>
            <person name="Firmansyah A.P."/>
            <person name="Susilo A.W."/>
            <person name="Rosmana A."/>
            <person name="McMahon P."/>
            <person name="Junaid M."/>
            <person name="Guest D."/>
            <person name="Kheng T.Y."/>
            <person name="Meinhardt L.W."/>
            <person name="Bailey B.A."/>
        </authorList>
    </citation>
    <scope>NUCLEOTIDE SEQUENCE [LARGE SCALE GENOMIC DNA]</scope>
    <source>
        <strain evidence="3 4">CT2</strain>
    </source>
</reference>
<evidence type="ECO:0000256" key="1">
    <source>
        <dbReference type="SAM" id="Phobius"/>
    </source>
</evidence>
<feature type="transmembrane region" description="Helical" evidence="1">
    <location>
        <begin position="144"/>
        <end position="172"/>
    </location>
</feature>
<keyword evidence="1" id="KW-0812">Transmembrane</keyword>
<feature type="transmembrane region" description="Helical" evidence="1">
    <location>
        <begin position="89"/>
        <end position="110"/>
    </location>
</feature>
<keyword evidence="2" id="KW-0732">Signal</keyword>
<dbReference type="EMBL" id="SSOP01000380">
    <property type="protein sequence ID" value="KAB5588735.1"/>
    <property type="molecule type" value="Genomic_DNA"/>
</dbReference>
<evidence type="ECO:0000313" key="3">
    <source>
        <dbReference type="EMBL" id="KAB5588735.1"/>
    </source>
</evidence>
<feature type="signal peptide" evidence="2">
    <location>
        <begin position="1"/>
        <end position="26"/>
    </location>
</feature>
<proteinExistence type="predicted"/>
<keyword evidence="1" id="KW-1133">Transmembrane helix</keyword>
<accession>A0A5N5QAG8</accession>
<keyword evidence="4" id="KW-1185">Reference proteome</keyword>